<proteinExistence type="predicted"/>
<protein>
    <submittedName>
        <fullName evidence="2">Uncharacterized protein</fullName>
    </submittedName>
</protein>
<reference evidence="2 3" key="2">
    <citation type="submission" date="2017-02" db="EMBL/GenBank/DDBJ databases">
        <title>A genome survey and senescence transcriptome analysis in Lentinula edodes.</title>
        <authorList>
            <person name="Sakamoto Y."/>
            <person name="Nakade K."/>
            <person name="Sato S."/>
            <person name="Yoshida Y."/>
            <person name="Miyazaki K."/>
            <person name="Natsume S."/>
            <person name="Konno N."/>
        </authorList>
    </citation>
    <scope>NUCLEOTIDE SEQUENCE [LARGE SCALE GENOMIC DNA]</scope>
    <source>
        <strain evidence="2 3">NBRC 111202</strain>
    </source>
</reference>
<sequence>MDPYRNFDHRPLCADHKEMLPPPVVAAAADHTPIAPSSGPVRTQKDTLRVSPYSSPSPEPQPRRQHTAVLPSPSSLSIESLSSELEYDSDRERIARLRNTQRYSGDHGVPMDRTPCRAKSPTVDNVHASSSTTGKATQGSDNIQAERESRSRKSVTFSAEPTRRRSPPALVFEDDSDDDFLIPKPPGEVGRPGRGGYSLFEVLGWPKKKYDKVKKYINTLVEDHLECELPMSEQSVANVKRVRQQAVEKYIFLKEYSGLWAVDDFIRNHLKYQKCVLKKEKLEKIVAEARPAEKKDTRSRASGK</sequence>
<comment type="caution">
    <text evidence="2">The sequence shown here is derived from an EMBL/GenBank/DDBJ whole genome shotgun (WGS) entry which is preliminary data.</text>
</comment>
<evidence type="ECO:0000256" key="1">
    <source>
        <dbReference type="SAM" id="MobiDB-lite"/>
    </source>
</evidence>
<reference evidence="2 3" key="1">
    <citation type="submission" date="2016-08" db="EMBL/GenBank/DDBJ databases">
        <authorList>
            <consortium name="Lentinula edodes genome sequencing consortium"/>
            <person name="Sakamoto Y."/>
            <person name="Nakade K."/>
            <person name="Sato S."/>
            <person name="Yoshida Y."/>
            <person name="Miyazaki K."/>
            <person name="Natsume S."/>
            <person name="Konno N."/>
        </authorList>
    </citation>
    <scope>NUCLEOTIDE SEQUENCE [LARGE SCALE GENOMIC DNA]</scope>
    <source>
        <strain evidence="2 3">NBRC 111202</strain>
    </source>
</reference>
<evidence type="ECO:0000313" key="2">
    <source>
        <dbReference type="EMBL" id="GAW04664.1"/>
    </source>
</evidence>
<dbReference type="EMBL" id="BDGU01000204">
    <property type="protein sequence ID" value="GAW04664.1"/>
    <property type="molecule type" value="Genomic_DNA"/>
</dbReference>
<gene>
    <name evidence="2" type="ORF">LENED_006469</name>
</gene>
<dbReference type="STRING" id="5353.A0A1Q3EC33"/>
<name>A0A1Q3EC33_LENED</name>
<feature type="compositionally biased region" description="Low complexity" evidence="1">
    <location>
        <begin position="70"/>
        <end position="84"/>
    </location>
</feature>
<accession>A0A1Q3EC33</accession>
<dbReference type="AlphaFoldDB" id="A0A1Q3EC33"/>
<evidence type="ECO:0000313" key="3">
    <source>
        <dbReference type="Proteomes" id="UP000188533"/>
    </source>
</evidence>
<feature type="compositionally biased region" description="Polar residues" evidence="1">
    <location>
        <begin position="127"/>
        <end position="143"/>
    </location>
</feature>
<dbReference type="Proteomes" id="UP000188533">
    <property type="component" value="Unassembled WGS sequence"/>
</dbReference>
<feature type="region of interest" description="Disordered" evidence="1">
    <location>
        <begin position="24"/>
        <end position="179"/>
    </location>
</feature>
<keyword evidence="3" id="KW-1185">Reference proteome</keyword>
<organism evidence="2 3">
    <name type="scientific">Lentinula edodes</name>
    <name type="common">Shiitake mushroom</name>
    <name type="synonym">Lentinus edodes</name>
    <dbReference type="NCBI Taxonomy" id="5353"/>
    <lineage>
        <taxon>Eukaryota</taxon>
        <taxon>Fungi</taxon>
        <taxon>Dikarya</taxon>
        <taxon>Basidiomycota</taxon>
        <taxon>Agaricomycotina</taxon>
        <taxon>Agaricomycetes</taxon>
        <taxon>Agaricomycetidae</taxon>
        <taxon>Agaricales</taxon>
        <taxon>Marasmiineae</taxon>
        <taxon>Omphalotaceae</taxon>
        <taxon>Lentinula</taxon>
    </lineage>
</organism>